<protein>
    <submittedName>
        <fullName evidence="2">Metallophosphatase family protein</fullName>
    </submittedName>
</protein>
<dbReference type="EMBL" id="RXIL01000036">
    <property type="protein sequence ID" value="RZN71739.1"/>
    <property type="molecule type" value="Genomic_DNA"/>
</dbReference>
<dbReference type="CDD" id="cd00838">
    <property type="entry name" value="MPP_superfamily"/>
    <property type="match status" value="1"/>
</dbReference>
<dbReference type="GO" id="GO:0016787">
    <property type="term" value="F:hydrolase activity"/>
    <property type="evidence" value="ECO:0007669"/>
    <property type="project" value="InterPro"/>
</dbReference>
<reference evidence="2 3" key="1">
    <citation type="journal article" date="2019" name="Nat. Microbiol.">
        <title>Wide diversity of methane and short-chain alkane metabolisms in uncultured archaea.</title>
        <authorList>
            <person name="Borrel G."/>
            <person name="Adam P.S."/>
            <person name="McKay L.J."/>
            <person name="Chen L.X."/>
            <person name="Sierra-Garcia I.N."/>
            <person name="Sieber C.M."/>
            <person name="Letourneur Q."/>
            <person name="Ghozlane A."/>
            <person name="Andersen G.L."/>
            <person name="Li W.J."/>
            <person name="Hallam S.J."/>
            <person name="Muyzer G."/>
            <person name="de Oliveira V.M."/>
            <person name="Inskeep W.P."/>
            <person name="Banfield J.F."/>
            <person name="Gribaldo S."/>
        </authorList>
    </citation>
    <scope>NUCLEOTIDE SEQUENCE [LARGE SCALE GENOMIC DNA]</scope>
    <source>
        <strain evidence="2">NM1b</strain>
    </source>
</reference>
<name>A0A520KY03_9EURY</name>
<gene>
    <name evidence="2" type="ORF">EF807_02145</name>
</gene>
<comment type="caution">
    <text evidence="2">The sequence shown here is derived from an EMBL/GenBank/DDBJ whole genome shotgun (WGS) entry which is preliminary data.</text>
</comment>
<dbReference type="AlphaFoldDB" id="A0A520KY03"/>
<dbReference type="Pfam" id="PF00149">
    <property type="entry name" value="Metallophos"/>
    <property type="match status" value="1"/>
</dbReference>
<dbReference type="InterPro" id="IPR029052">
    <property type="entry name" value="Metallo-depent_PP-like"/>
</dbReference>
<dbReference type="SUPFAM" id="SSF56300">
    <property type="entry name" value="Metallo-dependent phosphatases"/>
    <property type="match status" value="1"/>
</dbReference>
<evidence type="ECO:0000259" key="1">
    <source>
        <dbReference type="Pfam" id="PF00149"/>
    </source>
</evidence>
<organism evidence="2 3">
    <name type="scientific">Candidatus Methanolliviera hydrocarbonicum</name>
    <dbReference type="NCBI Taxonomy" id="2491085"/>
    <lineage>
        <taxon>Archaea</taxon>
        <taxon>Methanobacteriati</taxon>
        <taxon>Methanobacteriota</taxon>
        <taxon>Candidatus Methanoliparia</taxon>
        <taxon>Candidatus Methanoliparales</taxon>
        <taxon>Candidatus Methanollivieraceae</taxon>
        <taxon>Candidatus Methanolliviera</taxon>
    </lineage>
</organism>
<dbReference type="Gene3D" id="3.60.21.10">
    <property type="match status" value="1"/>
</dbReference>
<dbReference type="Proteomes" id="UP000320766">
    <property type="component" value="Unassembled WGS sequence"/>
</dbReference>
<evidence type="ECO:0000313" key="2">
    <source>
        <dbReference type="EMBL" id="RZN71739.1"/>
    </source>
</evidence>
<evidence type="ECO:0000313" key="3">
    <source>
        <dbReference type="Proteomes" id="UP000320766"/>
    </source>
</evidence>
<sequence>MDHTFKTASVGEGNVSFMVMGDSRNNPTPWKKVADAAASEDFDFTLFSGDMVGDGPMLQEWKAFFDSAPKLLSKAPFMTVLGNHEFCSPLYFTLFAMPGNEAWIWSSVGIGKRKD</sequence>
<feature type="domain" description="Calcineurin-like phosphoesterase" evidence="1">
    <location>
        <begin position="17"/>
        <end position="96"/>
    </location>
</feature>
<accession>A0A520KY03</accession>
<dbReference type="InterPro" id="IPR004843">
    <property type="entry name" value="Calcineurin-like_PHP"/>
</dbReference>
<proteinExistence type="predicted"/>